<accession>A0ABQ9X2K6</accession>
<proteinExistence type="predicted"/>
<protein>
    <submittedName>
        <fullName evidence="3">Uncharacterized protein</fullName>
    </submittedName>
</protein>
<comment type="caution">
    <text evidence="3">The sequence shown here is derived from an EMBL/GenBank/DDBJ whole genome shotgun (WGS) entry which is preliminary data.</text>
</comment>
<feature type="coiled-coil region" evidence="1">
    <location>
        <begin position="177"/>
        <end position="232"/>
    </location>
</feature>
<organism evidence="3 4">
    <name type="scientific">Blattamonas nauphoetae</name>
    <dbReference type="NCBI Taxonomy" id="2049346"/>
    <lineage>
        <taxon>Eukaryota</taxon>
        <taxon>Metamonada</taxon>
        <taxon>Preaxostyla</taxon>
        <taxon>Oxymonadida</taxon>
        <taxon>Blattamonas</taxon>
    </lineage>
</organism>
<feature type="compositionally biased region" description="Polar residues" evidence="2">
    <location>
        <begin position="664"/>
        <end position="679"/>
    </location>
</feature>
<sequence length="792" mass="89818">MLSKLVSALQAGHNEWDNIPDVIRTTFLTLCRDLESKDAEITELRTQLNRTQSDFTERIQASNHQMEEELQLKASKNQVVHALKQKLTVTDFDEQLRSSALFCELSSNHAIVELEQAFTALNEQFGGLQNKLSHYLTLDGLTTFTNKLNSEIQTLATTIDDHIAQTNSLISKTQESIKGHSDSIQEASDKMQTLEKSVHTSGQAHAQTKSDIQSLSEQLASMESEIETLRSQKDAKKFLARLADIDAKVDLKSDSKDMVVFFSKVAEMEKEHEEIQKTIGALKQTLKTYDTSFTSTNSQLTAVRVDMVAQEKKIEETSFEWSIALDEAKQDILNNLSESTQHVEASLSEQFQVQMEAQTQKGIQVALKRAQEQISANTDDINRSLSDLRVMVNENVKITNEQTRAEFTHKLDVLQEETERRIREISRREIRMNELVSTPSRTSPGRPIDPAMTTSRFEMTFNEQQYVRRDEFDDLCESIGDISLLTQHLVKVMRESKEKRQSSTNEQKPNDEKRSRDQFAHNDQPFSSRAAPPTSVYEQSATQRLHSSPSADLPLFSSSPVLRRAEPDKPQSLRSSTLDSTTFSSQQNVRTSTTTHFTIPSRQQTPQVNANRTTPSLTSRSKPLEQNRTSPSPRGNKESISDRISALHQRNERLQREESRIDDVTSSPKRPSFPRQSRTVEIVSPPSSTQSSVLSPKSTKRKDPSHQSPRRMTSLHEKATDTTNDQAEERIARLSQVMSTARQNVDDMRKSLNSPLRTHHLHSSPIRNVSSRNASPFQMKAQQFLSKIQEKP</sequence>
<evidence type="ECO:0000256" key="2">
    <source>
        <dbReference type="SAM" id="MobiDB-lite"/>
    </source>
</evidence>
<evidence type="ECO:0000313" key="4">
    <source>
        <dbReference type="Proteomes" id="UP001281761"/>
    </source>
</evidence>
<evidence type="ECO:0000313" key="3">
    <source>
        <dbReference type="EMBL" id="KAK2946007.1"/>
    </source>
</evidence>
<dbReference type="Gene3D" id="1.10.287.1490">
    <property type="match status" value="1"/>
</dbReference>
<name>A0ABQ9X2K6_9EUKA</name>
<feature type="compositionally biased region" description="Polar residues" evidence="2">
    <location>
        <begin position="536"/>
        <end position="560"/>
    </location>
</feature>
<dbReference type="EMBL" id="JARBJD010000241">
    <property type="protein sequence ID" value="KAK2946007.1"/>
    <property type="molecule type" value="Genomic_DNA"/>
</dbReference>
<feature type="region of interest" description="Disordered" evidence="2">
    <location>
        <begin position="753"/>
        <end position="777"/>
    </location>
</feature>
<feature type="compositionally biased region" description="Polar residues" evidence="2">
    <location>
        <begin position="765"/>
        <end position="777"/>
    </location>
</feature>
<gene>
    <name evidence="3" type="ORF">BLNAU_19083</name>
</gene>
<feature type="compositionally biased region" description="Basic and acidic residues" evidence="2">
    <location>
        <begin position="649"/>
        <end position="663"/>
    </location>
</feature>
<feature type="compositionally biased region" description="Polar residues" evidence="2">
    <location>
        <begin position="572"/>
        <end position="633"/>
    </location>
</feature>
<evidence type="ECO:0000256" key="1">
    <source>
        <dbReference type="SAM" id="Coils"/>
    </source>
</evidence>
<feature type="compositionally biased region" description="Low complexity" evidence="2">
    <location>
        <begin position="684"/>
        <end position="697"/>
    </location>
</feature>
<dbReference type="Proteomes" id="UP001281761">
    <property type="component" value="Unassembled WGS sequence"/>
</dbReference>
<reference evidence="3 4" key="1">
    <citation type="journal article" date="2022" name="bioRxiv">
        <title>Genomics of Preaxostyla Flagellates Illuminates Evolutionary Transitions and the Path Towards Mitochondrial Loss.</title>
        <authorList>
            <person name="Novak L.V.F."/>
            <person name="Treitli S.C."/>
            <person name="Pyrih J."/>
            <person name="Halakuc P."/>
            <person name="Pipaliya S.V."/>
            <person name="Vacek V."/>
            <person name="Brzon O."/>
            <person name="Soukal P."/>
            <person name="Eme L."/>
            <person name="Dacks J.B."/>
            <person name="Karnkowska A."/>
            <person name="Elias M."/>
            <person name="Hampl V."/>
        </authorList>
    </citation>
    <scope>NUCLEOTIDE SEQUENCE [LARGE SCALE GENOMIC DNA]</scope>
    <source>
        <strain evidence="3">NAU3</strain>
        <tissue evidence="3">Gut</tissue>
    </source>
</reference>
<keyword evidence="1" id="KW-0175">Coiled coil</keyword>
<feature type="region of interest" description="Disordered" evidence="2">
    <location>
        <begin position="494"/>
        <end position="726"/>
    </location>
</feature>
<keyword evidence="4" id="KW-1185">Reference proteome</keyword>
<feature type="compositionally biased region" description="Basic and acidic residues" evidence="2">
    <location>
        <begin position="508"/>
        <end position="520"/>
    </location>
</feature>